<gene>
    <name evidence="5" type="ORF">DNG_03155</name>
</gene>
<name>A0AAE8MUR9_9PEZI</name>
<proteinExistence type="predicted"/>
<dbReference type="PANTHER" id="PTHR46093:SF18">
    <property type="entry name" value="FIBRONECTIN TYPE-III DOMAIN-CONTAINING PROTEIN"/>
    <property type="match status" value="1"/>
</dbReference>
<evidence type="ECO:0000313" key="5">
    <source>
        <dbReference type="EMBL" id="SPO00310.1"/>
    </source>
</evidence>
<keyword evidence="6" id="KW-1185">Reference proteome</keyword>
<keyword evidence="2" id="KW-0677">Repeat</keyword>
<feature type="compositionally biased region" description="Basic and acidic residues" evidence="3">
    <location>
        <begin position="372"/>
        <end position="381"/>
    </location>
</feature>
<dbReference type="EMBL" id="ONZQ02000003">
    <property type="protein sequence ID" value="SPO00310.1"/>
    <property type="molecule type" value="Genomic_DNA"/>
</dbReference>
<evidence type="ECO:0008006" key="7">
    <source>
        <dbReference type="Google" id="ProtNLM"/>
    </source>
</evidence>
<dbReference type="Gene3D" id="2.120.10.80">
    <property type="entry name" value="Kelch-type beta propeller"/>
    <property type="match status" value="1"/>
</dbReference>
<dbReference type="PANTHER" id="PTHR46093">
    <property type="entry name" value="ACYL-COA-BINDING DOMAIN-CONTAINING PROTEIN 5"/>
    <property type="match status" value="1"/>
</dbReference>
<sequence length="483" mass="51901">MSRSWSSSTVSIRTIPKPAPKLVLESIWPDAGGNSFYIWGGHSNQGEENDLLTTESVWRFVADGEGGGSWGTEIPKNRDVYEKFHLSEGGAYTTAHNTGFNIGGMASGWTQKYRADTQPISGVASYNFTRGTWSNDSASDVSAFGTLVGGTAEFVPGFGDNGVILVLGGASYPLLAGDQPPGAQRDFRNITLFDPITKVWYWQLTTGSAPTPRQRFCSVGAESTDGTHEIFVFGGTDETNSVTFDDVYILSLPGFVWSKADTSEGGKRSSHSCVVVGKRQMLSVGGTNDKISGQGQNIWLDPDPFPQGLGIFDMTELSWSTDYSSDAAAYDSPKVVKDWYKNTGVKSVQWSNGETEQLFMTEGGNTRSGASDQEKPVESKKPIGPIVGGTVGGVALLAIIGAVVFFVRRRKQPVHHPVATYDPESLDKIQQAGHDTFAPKPVEIGTQEVGRQPVTELPTEQTGGGAVYHAELDGGDIVPHGRR</sequence>
<feature type="transmembrane region" description="Helical" evidence="4">
    <location>
        <begin position="383"/>
        <end position="407"/>
    </location>
</feature>
<feature type="region of interest" description="Disordered" evidence="3">
    <location>
        <begin position="361"/>
        <end position="381"/>
    </location>
</feature>
<evidence type="ECO:0000256" key="1">
    <source>
        <dbReference type="ARBA" id="ARBA00022441"/>
    </source>
</evidence>
<keyword evidence="4" id="KW-0812">Transmembrane</keyword>
<dbReference type="CDD" id="cd12087">
    <property type="entry name" value="TM_EGFR-like"/>
    <property type="match status" value="1"/>
</dbReference>
<dbReference type="InterPro" id="IPR015915">
    <property type="entry name" value="Kelch-typ_b-propeller"/>
</dbReference>
<keyword evidence="4" id="KW-1133">Transmembrane helix</keyword>
<evidence type="ECO:0000256" key="4">
    <source>
        <dbReference type="SAM" id="Phobius"/>
    </source>
</evidence>
<evidence type="ECO:0000256" key="3">
    <source>
        <dbReference type="SAM" id="MobiDB-lite"/>
    </source>
</evidence>
<protein>
    <recommendedName>
        <fullName evidence="7">Kelch repeat protein</fullName>
    </recommendedName>
</protein>
<dbReference type="SUPFAM" id="SSF117281">
    <property type="entry name" value="Kelch motif"/>
    <property type="match status" value="1"/>
</dbReference>
<evidence type="ECO:0000313" key="6">
    <source>
        <dbReference type="Proteomes" id="UP001187682"/>
    </source>
</evidence>
<dbReference type="AlphaFoldDB" id="A0AAE8MUR9"/>
<evidence type="ECO:0000256" key="2">
    <source>
        <dbReference type="ARBA" id="ARBA00022737"/>
    </source>
</evidence>
<comment type="caution">
    <text evidence="5">The sequence shown here is derived from an EMBL/GenBank/DDBJ whole genome shotgun (WGS) entry which is preliminary data.</text>
</comment>
<reference evidence="5" key="1">
    <citation type="submission" date="2018-03" db="EMBL/GenBank/DDBJ databases">
        <authorList>
            <person name="Guldener U."/>
        </authorList>
    </citation>
    <scope>NUCLEOTIDE SEQUENCE</scope>
</reference>
<feature type="region of interest" description="Disordered" evidence="3">
    <location>
        <begin position="456"/>
        <end position="483"/>
    </location>
</feature>
<accession>A0AAE8MUR9</accession>
<keyword evidence="4" id="KW-0472">Membrane</keyword>
<organism evidence="5 6">
    <name type="scientific">Cephalotrichum gorgonifer</name>
    <dbReference type="NCBI Taxonomy" id="2041049"/>
    <lineage>
        <taxon>Eukaryota</taxon>
        <taxon>Fungi</taxon>
        <taxon>Dikarya</taxon>
        <taxon>Ascomycota</taxon>
        <taxon>Pezizomycotina</taxon>
        <taxon>Sordariomycetes</taxon>
        <taxon>Hypocreomycetidae</taxon>
        <taxon>Microascales</taxon>
        <taxon>Microascaceae</taxon>
        <taxon>Cephalotrichum</taxon>
    </lineage>
</organism>
<dbReference type="Proteomes" id="UP001187682">
    <property type="component" value="Unassembled WGS sequence"/>
</dbReference>
<keyword evidence="1" id="KW-0880">Kelch repeat</keyword>